<organism evidence="3 4">
    <name type="scientific">Candidatus Cohnella colombiensis</name>
    <dbReference type="NCBI Taxonomy" id="3121368"/>
    <lineage>
        <taxon>Bacteria</taxon>
        <taxon>Bacillati</taxon>
        <taxon>Bacillota</taxon>
        <taxon>Bacilli</taxon>
        <taxon>Bacillales</taxon>
        <taxon>Paenibacillaceae</taxon>
        <taxon>Cohnella</taxon>
    </lineage>
</organism>
<keyword evidence="1" id="KW-0732">Signal</keyword>
<accession>A0AA95EUW3</accession>
<dbReference type="EMBL" id="CP119317">
    <property type="protein sequence ID" value="WEK53374.1"/>
    <property type="molecule type" value="Genomic_DNA"/>
</dbReference>
<feature type="domain" description="SLH" evidence="2">
    <location>
        <begin position="153"/>
        <end position="212"/>
    </location>
</feature>
<name>A0AA95EUW3_9BACL</name>
<reference evidence="3" key="1">
    <citation type="submission" date="2023-03" db="EMBL/GenBank/DDBJ databases">
        <title>Andean soil-derived lignocellulolytic bacterial consortium as a source of novel taxa and putative plastic-active enzymes.</title>
        <authorList>
            <person name="Diaz-Garcia L."/>
            <person name="Chuvochina M."/>
            <person name="Feuerriegel G."/>
            <person name="Bunk B."/>
            <person name="Sproer C."/>
            <person name="Streit W.R."/>
            <person name="Rodriguez L.M."/>
            <person name="Overmann J."/>
            <person name="Jimenez D.J."/>
        </authorList>
    </citation>
    <scope>NUCLEOTIDE SEQUENCE</scope>
    <source>
        <strain evidence="3">MAG 2441</strain>
    </source>
</reference>
<dbReference type="Pfam" id="PF07581">
    <property type="entry name" value="Glug"/>
    <property type="match status" value="7"/>
</dbReference>
<dbReference type="InterPro" id="IPR001119">
    <property type="entry name" value="SLH_dom"/>
</dbReference>
<dbReference type="PROSITE" id="PS51272">
    <property type="entry name" value="SLH"/>
    <property type="match status" value="3"/>
</dbReference>
<dbReference type="InterPro" id="IPR011493">
    <property type="entry name" value="GLUG"/>
</dbReference>
<dbReference type="Proteomes" id="UP001178662">
    <property type="component" value="Chromosome"/>
</dbReference>
<evidence type="ECO:0000313" key="3">
    <source>
        <dbReference type="EMBL" id="WEK53374.1"/>
    </source>
</evidence>
<protein>
    <submittedName>
        <fullName evidence="3">S-layer homology domain-containing protein</fullName>
    </submittedName>
</protein>
<dbReference type="InterPro" id="IPR051465">
    <property type="entry name" value="Cell_Envelope_Struct_Comp"/>
</dbReference>
<dbReference type="PANTHER" id="PTHR43308:SF5">
    <property type="entry name" value="S-LAYER PROTEIN _ PEPTIDOGLYCAN ENDO-BETA-N-ACETYLGLUCOSAMINIDASE"/>
    <property type="match status" value="1"/>
</dbReference>
<feature type="domain" description="SLH" evidence="2">
    <location>
        <begin position="89"/>
        <end position="152"/>
    </location>
</feature>
<gene>
    <name evidence="3" type="ORF">P0Y55_12355</name>
</gene>
<dbReference type="Gene3D" id="2.160.20.110">
    <property type="match status" value="3"/>
</dbReference>
<feature type="signal peptide" evidence="1">
    <location>
        <begin position="1"/>
        <end position="31"/>
    </location>
</feature>
<dbReference type="AlphaFoldDB" id="A0AA95EUW3"/>
<feature type="chain" id="PRO_5041730196" evidence="1">
    <location>
        <begin position="32"/>
        <end position="866"/>
    </location>
</feature>
<feature type="domain" description="SLH" evidence="2">
    <location>
        <begin position="30"/>
        <end position="88"/>
    </location>
</feature>
<proteinExistence type="predicted"/>
<evidence type="ECO:0000313" key="4">
    <source>
        <dbReference type="Proteomes" id="UP001178662"/>
    </source>
</evidence>
<dbReference type="Pfam" id="PF00395">
    <property type="entry name" value="SLH"/>
    <property type="match status" value="3"/>
</dbReference>
<evidence type="ECO:0000256" key="1">
    <source>
        <dbReference type="SAM" id="SignalP"/>
    </source>
</evidence>
<dbReference type="PANTHER" id="PTHR43308">
    <property type="entry name" value="OUTER MEMBRANE PROTEIN ALPHA-RELATED"/>
    <property type="match status" value="1"/>
</dbReference>
<keyword evidence="4" id="KW-1185">Reference proteome</keyword>
<sequence>MNLSFSKKSLLKMTFSLLLVFSLLIGSIANAASFNDVSNTHWANQQIQEWSAKGLIKGYEDGSFKPNGTITRAEFMTLVNGGFGFETEQAISFSEVKSGAWYESAVKKAIAAGYVSGYSDGTIRPTNQISRQEVAVILSKLLKLSGNADAAAVFSDDIPEWSKGAIGAVVARGLMKGYKDGSFGASKPITRAEAVVVLDRAVKSLADAEATASGWTIDKAGTYGPAEGNQAVEGNVSITVTGVTLQNITISGDLYIAKSVGEGDAFLKGVTVKGDTYINGGGENSIHIDNSIFVKVTVNKETGKVRIVINGASQIQTITIDSNTLLVLDNKVALEQAILNAIAEVIGEGNVKNAVINVSGVKFDKAPLNYSLGNGATAPILKQQPTPIYYSGPSDTTAPILKSEIPSVFLGGLVWGTSNEAGSLYLVPKGTSASKAALEAALTNFEGTTATSVANVAAKINTVELTPGTYIVYAVDASGNVSAPSEDFEIIEVTDGYESIETANQLAAIGTDATTLGKNYFLTADIDLSANSNWNPIGNDSSAFTGMFIGNGYQISGLTIDREDEDYQGLFGFTESSALLYNVRLNDVSVIGDDYVGGLVGKHAGSIEYSYVTGDIRGDYAIGGLVGYNNGWISSSNSSAKVFGEESAGGLVGANYEEIINSYASGVITGVDYIGGLAGDNYGLIDNSYATGAVTGSYDVGGLVGYGSEAEILNSYALGNVTSDDDYVGGLVGYMSDTLISNSYAEGNVIGIDNVGGLVGQSDGGVITYSHAKGNVVGYNSVGGLVGSNYGAISNSSSSGTVEGHADIGGLVGYHSGVIEDSTASGNVTGYHNVGELVGYNDGTIENSSGSGTATLIDDPDHVDLT</sequence>
<evidence type="ECO:0000259" key="2">
    <source>
        <dbReference type="PROSITE" id="PS51272"/>
    </source>
</evidence>